<dbReference type="Proteomes" id="UP000327294">
    <property type="component" value="Chromosome"/>
</dbReference>
<protein>
    <submittedName>
        <fullName evidence="2">Uncharacterized protein</fullName>
    </submittedName>
</protein>
<evidence type="ECO:0000313" key="3">
    <source>
        <dbReference type="Proteomes" id="UP000327294"/>
    </source>
</evidence>
<name>A0A5P8KD56_9ACTN</name>
<keyword evidence="3" id="KW-1185">Reference proteome</keyword>
<dbReference type="AlphaFoldDB" id="A0A5P8KD56"/>
<evidence type="ECO:0000313" key="2">
    <source>
        <dbReference type="EMBL" id="QFR00743.1"/>
    </source>
</evidence>
<accession>A0A5P8KD56</accession>
<proteinExistence type="predicted"/>
<dbReference type="RefSeq" id="WP_152172073.1">
    <property type="nucleotide sequence ID" value="NZ_CP045096.1"/>
</dbReference>
<dbReference type="KEGG" id="sphv:F9278_36320"/>
<dbReference type="EMBL" id="CP045096">
    <property type="protein sequence ID" value="QFR00743.1"/>
    <property type="molecule type" value="Genomic_DNA"/>
</dbReference>
<reference evidence="2 3" key="1">
    <citation type="submission" date="2019-10" db="EMBL/GenBank/DDBJ databases">
        <title>Streptomyces sp. strain GY16 isolated from leaves of Broussonetia papyrifera.</title>
        <authorList>
            <person name="Mo P."/>
        </authorList>
    </citation>
    <scope>NUCLEOTIDE SEQUENCE [LARGE SCALE GENOMIC DNA]</scope>
    <source>
        <strain evidence="2 3">GY16</strain>
    </source>
</reference>
<feature type="region of interest" description="Disordered" evidence="1">
    <location>
        <begin position="49"/>
        <end position="71"/>
    </location>
</feature>
<evidence type="ECO:0000256" key="1">
    <source>
        <dbReference type="SAM" id="MobiDB-lite"/>
    </source>
</evidence>
<sequence>MRRRYLVAVAGHLLNRRRPPPCEIPSVPHSLTYARPYPCGWRCDRHSPWGLAGHKSPTPRVATDTPEKRSA</sequence>
<organism evidence="2 3">
    <name type="scientific">Streptomyces phaeolivaceus</name>
    <dbReference type="NCBI Taxonomy" id="2653200"/>
    <lineage>
        <taxon>Bacteria</taxon>
        <taxon>Bacillati</taxon>
        <taxon>Actinomycetota</taxon>
        <taxon>Actinomycetes</taxon>
        <taxon>Kitasatosporales</taxon>
        <taxon>Streptomycetaceae</taxon>
        <taxon>Streptomyces</taxon>
    </lineage>
</organism>
<gene>
    <name evidence="2" type="ORF">F9278_36320</name>
</gene>